<feature type="compositionally biased region" description="Polar residues" evidence="1">
    <location>
        <begin position="158"/>
        <end position="167"/>
    </location>
</feature>
<dbReference type="AlphaFoldDB" id="A0ABD5ZC68"/>
<comment type="caution">
    <text evidence="3">The sequence shown here is derived from an EMBL/GenBank/DDBJ whole genome shotgun (WGS) entry which is preliminary data.</text>
</comment>
<reference evidence="3 4" key="1">
    <citation type="journal article" date="2019" name="Int. J. Syst. Evol. Microbiol.">
        <title>The Global Catalogue of Microorganisms (GCM) 10K type strain sequencing project: providing services to taxonomists for standard genome sequencing and annotation.</title>
        <authorList>
            <consortium name="The Broad Institute Genomics Platform"/>
            <consortium name="The Broad Institute Genome Sequencing Center for Infectious Disease"/>
            <person name="Wu L."/>
            <person name="Ma J."/>
        </authorList>
    </citation>
    <scope>NUCLEOTIDE SEQUENCE [LARGE SCALE GENOMIC DNA]</scope>
    <source>
        <strain evidence="3 4">DSM 29988</strain>
    </source>
</reference>
<sequence length="370" mass="41954">MPELIYHDPTDRTGLSPFDRAIRDITDGEEVLLVCPYISPDYLSTVIEKTEEWFLLTDVGEWLRIHGQTDREAVRDFIVNHHDHVRHVPDIHAKVVVGDGRALVGSANFTKKGLTGRTEMSVLLDGDETVSELREWFETLWAIYDSPEIDRVESYIEASSPSPKYEQSSVAFSSSESPGTASLSEPTSDGSVVEDEDAHQRLVTRVGKAPSPEWAYSYFKLVGELLSRTGLTNDDPRLVMSLPQNGTLPVSVNNRYAVVAFRDNRSRAEFILPADTDQSDSYFKQADYTGRFDPLYGEERNETPWFVGFDGIPSQVAGTEFRDAWLSAVSNELQRAEKSPYRRYHEPVVFEAVRNRAYRERVIREAFEMG</sequence>
<accession>A0ABD5ZC68</accession>
<gene>
    <name evidence="3" type="ORF">ACFQJC_04775</name>
</gene>
<organism evidence="3 4">
    <name type="scientific">Haloferax namakaokahaiae</name>
    <dbReference type="NCBI Taxonomy" id="1748331"/>
    <lineage>
        <taxon>Archaea</taxon>
        <taxon>Methanobacteriati</taxon>
        <taxon>Methanobacteriota</taxon>
        <taxon>Stenosarchaea group</taxon>
        <taxon>Halobacteria</taxon>
        <taxon>Halobacteriales</taxon>
        <taxon>Haloferacaceae</taxon>
        <taxon>Haloferax</taxon>
    </lineage>
</organism>
<evidence type="ECO:0000259" key="2">
    <source>
        <dbReference type="PROSITE" id="PS50035"/>
    </source>
</evidence>
<dbReference type="InterPro" id="IPR001736">
    <property type="entry name" value="PLipase_D/transphosphatidylase"/>
</dbReference>
<dbReference type="RefSeq" id="WP_390222107.1">
    <property type="nucleotide sequence ID" value="NZ_JBHTAA010000001.1"/>
</dbReference>
<dbReference type="Gene3D" id="3.30.870.10">
    <property type="entry name" value="Endonuclease Chain A"/>
    <property type="match status" value="1"/>
</dbReference>
<dbReference type="Proteomes" id="UP001596481">
    <property type="component" value="Unassembled WGS sequence"/>
</dbReference>
<feature type="compositionally biased region" description="Polar residues" evidence="1">
    <location>
        <begin position="178"/>
        <end position="190"/>
    </location>
</feature>
<evidence type="ECO:0000313" key="3">
    <source>
        <dbReference type="EMBL" id="MFC7202818.1"/>
    </source>
</evidence>
<proteinExistence type="predicted"/>
<dbReference type="Pfam" id="PF13091">
    <property type="entry name" value="PLDc_2"/>
    <property type="match status" value="1"/>
</dbReference>
<keyword evidence="4" id="KW-1185">Reference proteome</keyword>
<dbReference type="SUPFAM" id="SSF56024">
    <property type="entry name" value="Phospholipase D/nuclease"/>
    <property type="match status" value="1"/>
</dbReference>
<name>A0ABD5ZC68_9EURY</name>
<evidence type="ECO:0000256" key="1">
    <source>
        <dbReference type="SAM" id="MobiDB-lite"/>
    </source>
</evidence>
<evidence type="ECO:0000313" key="4">
    <source>
        <dbReference type="Proteomes" id="UP001596481"/>
    </source>
</evidence>
<dbReference type="EMBL" id="JBHTAA010000001">
    <property type="protein sequence ID" value="MFC7202818.1"/>
    <property type="molecule type" value="Genomic_DNA"/>
</dbReference>
<feature type="compositionally biased region" description="Low complexity" evidence="1">
    <location>
        <begin position="168"/>
        <end position="177"/>
    </location>
</feature>
<dbReference type="InterPro" id="IPR025202">
    <property type="entry name" value="PLD-like_dom"/>
</dbReference>
<feature type="domain" description="PLD phosphodiesterase" evidence="2">
    <location>
        <begin position="92"/>
        <end position="113"/>
    </location>
</feature>
<feature type="region of interest" description="Disordered" evidence="1">
    <location>
        <begin position="158"/>
        <end position="197"/>
    </location>
</feature>
<dbReference type="PROSITE" id="PS50035">
    <property type="entry name" value="PLD"/>
    <property type="match status" value="1"/>
</dbReference>
<protein>
    <submittedName>
        <fullName evidence="3">Phospholipase D-like domain-containing protein</fullName>
    </submittedName>
</protein>